<evidence type="ECO:0000313" key="9">
    <source>
        <dbReference type="Proteomes" id="UP000440004"/>
    </source>
</evidence>
<evidence type="ECO:0000256" key="5">
    <source>
        <dbReference type="ARBA" id="ARBA00023136"/>
    </source>
</evidence>
<keyword evidence="9" id="KW-1185">Reference proteome</keyword>
<name>A0A6A7K7I6_9FIRM</name>
<comment type="subcellular location">
    <subcellularLocation>
        <location evidence="1">Cell membrane</location>
        <topology evidence="1">Single-pass membrane protein</topology>
    </subcellularLocation>
</comment>
<evidence type="ECO:0000313" key="8">
    <source>
        <dbReference type="EMBL" id="MPW25380.1"/>
    </source>
</evidence>
<dbReference type="Proteomes" id="UP000440004">
    <property type="component" value="Unassembled WGS sequence"/>
</dbReference>
<comment type="caution">
    <text evidence="8">The sequence shown here is derived from an EMBL/GenBank/DDBJ whole genome shotgun (WGS) entry which is preliminary data.</text>
</comment>
<keyword evidence="3 6" id="KW-0812">Transmembrane</keyword>
<accession>A0A6A7K7I6</accession>
<evidence type="ECO:0000259" key="7">
    <source>
        <dbReference type="Pfam" id="PF04024"/>
    </source>
</evidence>
<dbReference type="RefSeq" id="WP_152802823.1">
    <property type="nucleotide sequence ID" value="NZ_WHNX01000007.1"/>
</dbReference>
<keyword evidence="4 6" id="KW-1133">Transmembrane helix</keyword>
<dbReference type="AlphaFoldDB" id="A0A6A7K7I6"/>
<evidence type="ECO:0000256" key="2">
    <source>
        <dbReference type="ARBA" id="ARBA00022475"/>
    </source>
</evidence>
<dbReference type="PANTHER" id="PTHR33885:SF3">
    <property type="entry name" value="PHAGE SHOCK PROTEIN C"/>
    <property type="match status" value="1"/>
</dbReference>
<feature type="domain" description="Phage shock protein PspC N-terminal" evidence="7">
    <location>
        <begin position="2"/>
        <end position="59"/>
    </location>
</feature>
<evidence type="ECO:0000256" key="1">
    <source>
        <dbReference type="ARBA" id="ARBA00004162"/>
    </source>
</evidence>
<feature type="transmembrane region" description="Helical" evidence="6">
    <location>
        <begin position="33"/>
        <end position="57"/>
    </location>
</feature>
<keyword evidence="2" id="KW-1003">Cell membrane</keyword>
<dbReference type="EMBL" id="WHNX01000007">
    <property type="protein sequence ID" value="MPW25380.1"/>
    <property type="molecule type" value="Genomic_DNA"/>
</dbReference>
<reference evidence="8 9" key="1">
    <citation type="submission" date="2019-10" db="EMBL/GenBank/DDBJ databases">
        <title>Alkalibaculum tamaniensis sp.nov., a new alkaliphilic acetogen, isolated on methoxylated aromatics from a mud volcano.</title>
        <authorList>
            <person name="Khomyakova M.A."/>
            <person name="Merkel A.Y."/>
            <person name="Bonch-Osmolovskaya E.A."/>
            <person name="Slobodkin A.I."/>
        </authorList>
    </citation>
    <scope>NUCLEOTIDE SEQUENCE [LARGE SCALE GENOMIC DNA]</scope>
    <source>
        <strain evidence="8 9">M08DMB</strain>
    </source>
</reference>
<dbReference type="Pfam" id="PF04024">
    <property type="entry name" value="PspC"/>
    <property type="match status" value="1"/>
</dbReference>
<dbReference type="GO" id="GO:0005886">
    <property type="term" value="C:plasma membrane"/>
    <property type="evidence" value="ECO:0007669"/>
    <property type="project" value="UniProtKB-SubCell"/>
</dbReference>
<proteinExistence type="predicted"/>
<dbReference type="InterPro" id="IPR007168">
    <property type="entry name" value="Phageshock_PspC_N"/>
</dbReference>
<gene>
    <name evidence="8" type="ORF">GC105_06225</name>
</gene>
<keyword evidence="5 6" id="KW-0472">Membrane</keyword>
<evidence type="ECO:0000256" key="6">
    <source>
        <dbReference type="SAM" id="Phobius"/>
    </source>
</evidence>
<protein>
    <submittedName>
        <fullName evidence="8">PspC domain-containing protein</fullName>
    </submittedName>
</protein>
<organism evidence="8 9">
    <name type="scientific">Alkalibaculum sporogenes</name>
    <dbReference type="NCBI Taxonomy" id="2655001"/>
    <lineage>
        <taxon>Bacteria</taxon>
        <taxon>Bacillati</taxon>
        <taxon>Bacillota</taxon>
        <taxon>Clostridia</taxon>
        <taxon>Eubacteriales</taxon>
        <taxon>Eubacteriaceae</taxon>
        <taxon>Alkalibaculum</taxon>
    </lineage>
</organism>
<evidence type="ECO:0000256" key="3">
    <source>
        <dbReference type="ARBA" id="ARBA00022692"/>
    </source>
</evidence>
<dbReference type="InterPro" id="IPR052027">
    <property type="entry name" value="PspC"/>
</dbReference>
<sequence>MKKLYKNRAKAKISGVCQGIAEYFDIDPSLVRIVWAVVSIPSFGIGFFLYIICAIILPDKSELEFNDYSVSDE</sequence>
<evidence type="ECO:0000256" key="4">
    <source>
        <dbReference type="ARBA" id="ARBA00022989"/>
    </source>
</evidence>
<dbReference type="PANTHER" id="PTHR33885">
    <property type="entry name" value="PHAGE SHOCK PROTEIN C"/>
    <property type="match status" value="1"/>
</dbReference>